<protein>
    <submittedName>
        <fullName evidence="1">Gfo/Idh/MocA family oxidoreductase</fullName>
    </submittedName>
</protein>
<organism evidence="1 2">
    <name type="scientific">Streptomyces scopuliridis</name>
    <dbReference type="NCBI Taxonomy" id="452529"/>
    <lineage>
        <taxon>Bacteria</taxon>
        <taxon>Bacillati</taxon>
        <taxon>Actinomycetota</taxon>
        <taxon>Actinomycetes</taxon>
        <taxon>Kitasatosporales</taxon>
        <taxon>Streptomycetaceae</taxon>
        <taxon>Streptomyces</taxon>
    </lineage>
</organism>
<evidence type="ECO:0000313" key="2">
    <source>
        <dbReference type="Proteomes" id="UP001348369"/>
    </source>
</evidence>
<dbReference type="Proteomes" id="UP001348369">
    <property type="component" value="Chromosome"/>
</dbReference>
<evidence type="ECO:0000313" key="1">
    <source>
        <dbReference type="EMBL" id="WSB95872.1"/>
    </source>
</evidence>
<dbReference type="EMBL" id="CP109109">
    <property type="protein sequence ID" value="WSB95872.1"/>
    <property type="molecule type" value="Genomic_DNA"/>
</dbReference>
<gene>
    <name evidence="1" type="ORF">OG835_01790</name>
</gene>
<sequence>MGEPLKPLNIGIVGAGKISGAYLSTLRRLTSVRLTAVTDLDRCRARAVAEQAQAGEVAVLPSVAALVARDDVDAVLNLTIPAVHADVALAALRAGKHVYGEKPLAANREEADAVLAAAREAGLRVGCAPDTVLRSGTQTARKAVDDGLIGTPVAATAFMTGAGHEKWHPDPEFYYRPGGGPLLDMGPYYLSALVHLLGPVVRVTGASSRPRARRTIGSGPRAGHTFPVKVDTHITGVLEHAGGALSTLVMSFDVRKGRLQPLPRRRRDMALFWFLIPGIVVLLLFHYIPLLGNVIAFQDYQPYIGILHSPWSGLDNFDVIFNGDEQFLRALVNTLELTLIQVVFVFPAPILLALALNSLVSERIKKWVQNVLYLPHFLSWVVVVSLFQQMLGNDGMLNLFLSAHDMGNWSIIGNPETFKTLLTSQVIWKDTGWGTILFLAALSRVDHNLYEAAAMDGASRWRQTWHVTLPALRGLVILLLILRLGDALSVGFEQILLQQQGIGLENSEVMDTYVFNHGLIGGDWGVSAAVGLVKGIVGVALVLGANKIAHLFGEEGVYRS</sequence>
<reference evidence="1" key="1">
    <citation type="submission" date="2022-10" db="EMBL/GenBank/DDBJ databases">
        <title>The complete genomes of actinobacterial strains from the NBC collection.</title>
        <authorList>
            <person name="Joergensen T.S."/>
            <person name="Alvarez Arevalo M."/>
            <person name="Sterndorff E.B."/>
            <person name="Faurdal D."/>
            <person name="Vuksanovic O."/>
            <person name="Mourched A.-S."/>
            <person name="Charusanti P."/>
            <person name="Shaw S."/>
            <person name="Blin K."/>
            <person name="Weber T."/>
        </authorList>
    </citation>
    <scope>NUCLEOTIDE SEQUENCE</scope>
    <source>
        <strain evidence="1">NBC 01771</strain>
    </source>
</reference>
<name>A0ACD4ZDL8_9ACTN</name>
<proteinExistence type="predicted"/>
<accession>A0ACD4ZDL8</accession>
<keyword evidence="2" id="KW-1185">Reference proteome</keyword>